<gene>
    <name evidence="1" type="ORF">SLS62_004438</name>
</gene>
<dbReference type="PANTHER" id="PTHR36847">
    <property type="entry name" value="AMIDOLIGASE ENZYME"/>
    <property type="match status" value="1"/>
</dbReference>
<reference evidence="1 2" key="1">
    <citation type="submission" date="2024-02" db="EMBL/GenBank/DDBJ databases">
        <title>De novo assembly and annotation of 12 fungi associated with fruit tree decline syndrome in Ontario, Canada.</title>
        <authorList>
            <person name="Sulman M."/>
            <person name="Ellouze W."/>
            <person name="Ilyukhin E."/>
        </authorList>
    </citation>
    <scope>NUCLEOTIDE SEQUENCE [LARGE SCALE GENOMIC DNA]</scope>
    <source>
        <strain evidence="1 2">M11/M66-122</strain>
    </source>
</reference>
<evidence type="ECO:0000313" key="1">
    <source>
        <dbReference type="EMBL" id="KAK7753580.1"/>
    </source>
</evidence>
<organism evidence="1 2">
    <name type="scientific">Diatrype stigma</name>
    <dbReference type="NCBI Taxonomy" id="117547"/>
    <lineage>
        <taxon>Eukaryota</taxon>
        <taxon>Fungi</taxon>
        <taxon>Dikarya</taxon>
        <taxon>Ascomycota</taxon>
        <taxon>Pezizomycotina</taxon>
        <taxon>Sordariomycetes</taxon>
        <taxon>Xylariomycetidae</taxon>
        <taxon>Xylariales</taxon>
        <taxon>Diatrypaceae</taxon>
        <taxon>Diatrype</taxon>
    </lineage>
</organism>
<dbReference type="EMBL" id="JAKJXP020000027">
    <property type="protein sequence ID" value="KAK7753580.1"/>
    <property type="molecule type" value="Genomic_DNA"/>
</dbReference>
<sequence length="255" mass="28106">MQVAALTTLCNNKFLHFNSTCAFQVHVGRGTQGFQLPTLQKLTSLLFVGGEKLLDEVHPRHRLGAPFCHPITTKTFLGNFVLAGREPTATLDEEWFNRCVAPSQTLRVEAQLRRIWQAKTVDEFCRMLDPREGNVAYSFAGLSPRERENATDIPNSSGVGEEPKVAKPTIEFRQGDGNVVLDEKYPVAWIKTATSLVAWAIDVDEASFEEVIQETARNVPPSGAQEKLSTFLKHVGVSDEAVVPMVNRAASLNGA</sequence>
<proteinExistence type="predicted"/>
<dbReference type="Proteomes" id="UP001320420">
    <property type="component" value="Unassembled WGS sequence"/>
</dbReference>
<evidence type="ECO:0000313" key="2">
    <source>
        <dbReference type="Proteomes" id="UP001320420"/>
    </source>
</evidence>
<comment type="caution">
    <text evidence="1">The sequence shown here is derived from an EMBL/GenBank/DDBJ whole genome shotgun (WGS) entry which is preliminary data.</text>
</comment>
<dbReference type="PANTHER" id="PTHR36847:SF1">
    <property type="entry name" value="AMIDOLIGASE ENZYME"/>
    <property type="match status" value="1"/>
</dbReference>
<protein>
    <submittedName>
        <fullName evidence="1">Uncharacterized protein</fullName>
    </submittedName>
</protein>
<name>A0AAN9UWK4_9PEZI</name>
<keyword evidence="2" id="KW-1185">Reference proteome</keyword>
<accession>A0AAN9UWK4</accession>
<dbReference type="AlphaFoldDB" id="A0AAN9UWK4"/>